<protein>
    <submittedName>
        <fullName evidence="1">Uncharacterized protein</fullName>
    </submittedName>
</protein>
<keyword evidence="2" id="KW-1185">Reference proteome</keyword>
<reference evidence="1 2" key="1">
    <citation type="submission" date="2016-08" db="EMBL/GenBank/DDBJ databases">
        <title>A Parts List for Fungal Cellulosomes Revealed by Comparative Genomics.</title>
        <authorList>
            <consortium name="DOE Joint Genome Institute"/>
            <person name="Haitjema C.H."/>
            <person name="Gilmore S.P."/>
            <person name="Henske J.K."/>
            <person name="Solomon K.V."/>
            <person name="De Groot R."/>
            <person name="Kuo A."/>
            <person name="Mondo S.J."/>
            <person name="Salamov A.A."/>
            <person name="Labutti K."/>
            <person name="Zhao Z."/>
            <person name="Chiniquy J."/>
            <person name="Barry K."/>
            <person name="Brewer H.M."/>
            <person name="Purvine S.O."/>
            <person name="Wright A.T."/>
            <person name="Boxma B."/>
            <person name="Van Alen T."/>
            <person name="Hackstein J.H."/>
            <person name="Baker S.E."/>
            <person name="Grigoriev I.V."/>
            <person name="O'Malley M.A."/>
        </authorList>
    </citation>
    <scope>NUCLEOTIDE SEQUENCE [LARGE SCALE GENOMIC DNA]</scope>
    <source>
        <strain evidence="1 2">G1</strain>
    </source>
</reference>
<comment type="caution">
    <text evidence="1">The sequence shown here is derived from an EMBL/GenBank/DDBJ whole genome shotgun (WGS) entry which is preliminary data.</text>
</comment>
<evidence type="ECO:0000313" key="2">
    <source>
        <dbReference type="Proteomes" id="UP000193920"/>
    </source>
</evidence>
<gene>
    <name evidence="1" type="ORF">LY90DRAFT_518704</name>
</gene>
<dbReference type="Proteomes" id="UP000193920">
    <property type="component" value="Unassembled WGS sequence"/>
</dbReference>
<organism evidence="1 2">
    <name type="scientific">Neocallimastix californiae</name>
    <dbReference type="NCBI Taxonomy" id="1754190"/>
    <lineage>
        <taxon>Eukaryota</taxon>
        <taxon>Fungi</taxon>
        <taxon>Fungi incertae sedis</taxon>
        <taxon>Chytridiomycota</taxon>
        <taxon>Chytridiomycota incertae sedis</taxon>
        <taxon>Neocallimastigomycetes</taxon>
        <taxon>Neocallimastigales</taxon>
        <taxon>Neocallimastigaceae</taxon>
        <taxon>Neocallimastix</taxon>
    </lineage>
</organism>
<name>A0A1Y1ZJF6_9FUNG</name>
<accession>A0A1Y1ZJF6</accession>
<sequence>MTLLKYLINNEYFDKVIISIIVKNKYTFSSDDFNILFQKDFDLIMLTFEEITSYNKNIEKKKRKGKTNKEKEEERKEKEEIFKHEINIPFMWYINYFQKRKCKEILSLFKYETSEERVKVPKFFDNFFKFLYKKTENDIKFHFFFLFEIIIKRVEIPNFQNNNNNEFKNEIQLKNQFKKILINKYELYKKLFQIMTVLKNLKIIISFF</sequence>
<evidence type="ECO:0000313" key="1">
    <source>
        <dbReference type="EMBL" id="ORY10373.1"/>
    </source>
</evidence>
<dbReference type="EMBL" id="MCOG01000394">
    <property type="protein sequence ID" value="ORY10373.1"/>
    <property type="molecule type" value="Genomic_DNA"/>
</dbReference>
<dbReference type="AlphaFoldDB" id="A0A1Y1ZJF6"/>
<proteinExistence type="predicted"/>